<dbReference type="AlphaFoldDB" id="A0A8H7ENE3"/>
<dbReference type="EMBL" id="JABAYA010000182">
    <property type="protein sequence ID" value="KAF7722683.1"/>
    <property type="molecule type" value="Genomic_DNA"/>
</dbReference>
<comment type="subcellular location">
    <subcellularLocation>
        <location evidence="1">Nucleus</location>
    </subcellularLocation>
</comment>
<dbReference type="GO" id="GO:0006364">
    <property type="term" value="P:rRNA processing"/>
    <property type="evidence" value="ECO:0007669"/>
    <property type="project" value="TreeGrafter"/>
</dbReference>
<dbReference type="Pfam" id="PF01868">
    <property type="entry name" value="RNase_P-MRP_p29"/>
    <property type="match status" value="1"/>
</dbReference>
<dbReference type="InterPro" id="IPR002730">
    <property type="entry name" value="Rpp29/RNP1"/>
</dbReference>
<evidence type="ECO:0000313" key="3">
    <source>
        <dbReference type="EMBL" id="KAF7722683.1"/>
    </source>
</evidence>
<dbReference type="InterPro" id="IPR016848">
    <property type="entry name" value="RNase_P/MRP_Rpp29-subunit"/>
</dbReference>
<comment type="similarity">
    <text evidence="2">Belongs to the eukaryotic/archaeal RNase P protein component 1 family.</text>
</comment>
<dbReference type="GO" id="GO:0005634">
    <property type="term" value="C:nucleus"/>
    <property type="evidence" value="ECO:0007669"/>
    <property type="project" value="UniProtKB-SubCell"/>
</dbReference>
<dbReference type="GO" id="GO:0000172">
    <property type="term" value="C:ribonuclease MRP complex"/>
    <property type="evidence" value="ECO:0007669"/>
    <property type="project" value="InterPro"/>
</dbReference>
<evidence type="ECO:0000256" key="1">
    <source>
        <dbReference type="ARBA" id="ARBA00004123"/>
    </source>
</evidence>
<proteinExistence type="inferred from homology"/>
<dbReference type="GO" id="GO:0030677">
    <property type="term" value="C:ribonuclease P complex"/>
    <property type="evidence" value="ECO:0007669"/>
    <property type="project" value="InterPro"/>
</dbReference>
<dbReference type="GO" id="GO:0001682">
    <property type="term" value="P:tRNA 5'-leader removal"/>
    <property type="evidence" value="ECO:0007669"/>
    <property type="project" value="InterPro"/>
</dbReference>
<dbReference type="SUPFAM" id="SSF101744">
    <property type="entry name" value="Rof/RNase P subunit-like"/>
    <property type="match status" value="1"/>
</dbReference>
<protein>
    <submittedName>
        <fullName evidence="3">RNase P/RNase MRP complex subunit</fullName>
    </submittedName>
</protein>
<comment type="caution">
    <text evidence="3">The sequence shown here is derived from an EMBL/GenBank/DDBJ whole genome shotgun (WGS) entry which is preliminary data.</text>
</comment>
<dbReference type="OrthoDB" id="124041at2759"/>
<accession>A0A8H7ENE3</accession>
<reference evidence="3" key="1">
    <citation type="submission" date="2020-01" db="EMBL/GenBank/DDBJ databases">
        <title>Genome Sequencing of Three Apophysomyces-Like Fungal Strains Confirms a Novel Fungal Genus in the Mucoromycota with divergent Burkholderia-like Endosymbiotic Bacteria.</title>
        <authorList>
            <person name="Stajich J.E."/>
            <person name="Macias A.M."/>
            <person name="Carter-House D."/>
            <person name="Lovett B."/>
            <person name="Kasson L.R."/>
            <person name="Berry K."/>
            <person name="Grigoriev I."/>
            <person name="Chang Y."/>
            <person name="Spatafora J."/>
            <person name="Kasson M.T."/>
        </authorList>
    </citation>
    <scope>NUCLEOTIDE SEQUENCE</scope>
    <source>
        <strain evidence="3">NRRL A-21654</strain>
    </source>
</reference>
<dbReference type="InterPro" id="IPR036980">
    <property type="entry name" value="RNase_P/MRP_Rpp29_sf"/>
</dbReference>
<evidence type="ECO:0000256" key="2">
    <source>
        <dbReference type="ARBA" id="ARBA00006181"/>
    </source>
</evidence>
<dbReference type="Gene3D" id="2.30.30.210">
    <property type="entry name" value="Ribonuclease P/MRP, subunit p29"/>
    <property type="match status" value="1"/>
</dbReference>
<name>A0A8H7ENE3_9FUNG</name>
<dbReference type="InterPro" id="IPR023534">
    <property type="entry name" value="Rof/RNase_P-like"/>
</dbReference>
<dbReference type="Proteomes" id="UP000605846">
    <property type="component" value="Unassembled WGS sequence"/>
</dbReference>
<dbReference type="PANTHER" id="PTHR13348:SF0">
    <property type="entry name" value="RIBONUCLEASE P PROTEIN SUBUNIT P29"/>
    <property type="match status" value="1"/>
</dbReference>
<dbReference type="GO" id="GO:0033204">
    <property type="term" value="F:ribonuclease P RNA binding"/>
    <property type="evidence" value="ECO:0007669"/>
    <property type="project" value="InterPro"/>
</dbReference>
<keyword evidence="4" id="KW-1185">Reference proteome</keyword>
<evidence type="ECO:0000313" key="4">
    <source>
        <dbReference type="Proteomes" id="UP000605846"/>
    </source>
</evidence>
<gene>
    <name evidence="3" type="primary">POP4</name>
    <name evidence="3" type="ORF">EC973_002846</name>
</gene>
<sequence>MSKRAFNGANILPVIIQAENLYTSLLRKTDNALQNEGEVKAVVSELISTRSSADKSLKNMKAVFLDAANVPADKLHKRKKTKRQQLRDRPLNARERRTLKVYEVPRDVRYEWFIPLHDLWQGYMKDLYGQGPDIQQFAQKLLKADFHGSILTVTRSTNPSYVGSTGIVVQETLNLFKIVTKDNRLKRK</sequence>
<organism evidence="3 4">
    <name type="scientific">Apophysomyces ossiformis</name>
    <dbReference type="NCBI Taxonomy" id="679940"/>
    <lineage>
        <taxon>Eukaryota</taxon>
        <taxon>Fungi</taxon>
        <taxon>Fungi incertae sedis</taxon>
        <taxon>Mucoromycota</taxon>
        <taxon>Mucoromycotina</taxon>
        <taxon>Mucoromycetes</taxon>
        <taxon>Mucorales</taxon>
        <taxon>Mucorineae</taxon>
        <taxon>Mucoraceae</taxon>
        <taxon>Apophysomyces</taxon>
    </lineage>
</organism>
<dbReference type="PANTHER" id="PTHR13348">
    <property type="entry name" value="RIBONUCLEASE P SUBUNIT P29"/>
    <property type="match status" value="1"/>
</dbReference>